<dbReference type="EMBL" id="JAUSTZ010000003">
    <property type="protein sequence ID" value="MDQ0225388.1"/>
    <property type="molecule type" value="Genomic_DNA"/>
</dbReference>
<reference evidence="2 3" key="1">
    <citation type="submission" date="2023-07" db="EMBL/GenBank/DDBJ databases">
        <title>Genomic Encyclopedia of Type Strains, Phase IV (KMG-IV): sequencing the most valuable type-strain genomes for metagenomic binning, comparative biology and taxonomic classification.</title>
        <authorList>
            <person name="Goeker M."/>
        </authorList>
    </citation>
    <scope>NUCLEOTIDE SEQUENCE [LARGE SCALE GENOMIC DNA]</scope>
    <source>
        <strain evidence="2 3">DSM 17723</strain>
    </source>
</reference>
<keyword evidence="1" id="KW-0812">Transmembrane</keyword>
<feature type="transmembrane region" description="Helical" evidence="1">
    <location>
        <begin position="103"/>
        <end position="129"/>
    </location>
</feature>
<comment type="caution">
    <text evidence="2">The sequence shown here is derived from an EMBL/GenBank/DDBJ whole genome shotgun (WGS) entry which is preliminary data.</text>
</comment>
<dbReference type="Proteomes" id="UP001232245">
    <property type="component" value="Unassembled WGS sequence"/>
</dbReference>
<name>A0ABT9YZF9_9BACI</name>
<feature type="transmembrane region" description="Helical" evidence="1">
    <location>
        <begin position="77"/>
        <end position="97"/>
    </location>
</feature>
<accession>A0ABT9YZF9</accession>
<dbReference type="RefSeq" id="WP_170944191.1">
    <property type="nucleotide sequence ID" value="NZ_CADEPK010000300.1"/>
</dbReference>
<dbReference type="InterPro" id="IPR006938">
    <property type="entry name" value="DUF624"/>
</dbReference>
<proteinExistence type="predicted"/>
<dbReference type="Pfam" id="PF04854">
    <property type="entry name" value="DUF624"/>
    <property type="match status" value="1"/>
</dbReference>
<organism evidence="2 3">
    <name type="scientific">Metabacillus niabensis</name>
    <dbReference type="NCBI Taxonomy" id="324854"/>
    <lineage>
        <taxon>Bacteria</taxon>
        <taxon>Bacillati</taxon>
        <taxon>Bacillota</taxon>
        <taxon>Bacilli</taxon>
        <taxon>Bacillales</taxon>
        <taxon>Bacillaceae</taxon>
        <taxon>Metabacillus</taxon>
    </lineage>
</organism>
<feature type="transmembrane region" description="Helical" evidence="1">
    <location>
        <begin position="172"/>
        <end position="192"/>
    </location>
</feature>
<gene>
    <name evidence="2" type="ORF">J2S02_001732</name>
</gene>
<evidence type="ECO:0000313" key="2">
    <source>
        <dbReference type="EMBL" id="MDQ0225388.1"/>
    </source>
</evidence>
<keyword evidence="1" id="KW-0472">Membrane</keyword>
<keyword evidence="1" id="KW-1133">Transmembrane helix</keyword>
<evidence type="ECO:0000256" key="1">
    <source>
        <dbReference type="SAM" id="Phobius"/>
    </source>
</evidence>
<protein>
    <submittedName>
        <fullName evidence="2">Membrane protein YesL</fullName>
    </submittedName>
</protein>
<sequence length="197" mass="22989">MNSKIVIFFQYLYKYFLVSFYFWIYLLKGLVVYSLVPAISSLFSVLRDINMGVDDETGKTVKQLYKQTFDKYKESKLTSFIYTFILIILYTGLFFFNKQQSQFSLMLTILFIYFLAMALLMLTYSSVFLSFKNMKIKDANMFAFVTIIKNIVGTVAILVVVGVVYFIADYNFLAFIIFGPFIYGLGVIFSLYKLIEE</sequence>
<evidence type="ECO:0000313" key="3">
    <source>
        <dbReference type="Proteomes" id="UP001232245"/>
    </source>
</evidence>
<keyword evidence="3" id="KW-1185">Reference proteome</keyword>
<feature type="transmembrane region" description="Helical" evidence="1">
    <location>
        <begin position="141"/>
        <end position="166"/>
    </location>
</feature>